<dbReference type="Pfam" id="PF11687">
    <property type="entry name" value="DUF3284"/>
    <property type="match status" value="1"/>
</dbReference>
<reference evidence="4 5" key="1">
    <citation type="submission" date="2016-02" db="EMBL/GenBank/DDBJ databases">
        <authorList>
            <consortium name="Pathogen Informatics"/>
        </authorList>
    </citation>
    <scope>NUCLEOTIDE SEQUENCE [LARGE SCALE GENOMIC DNA]</scope>
    <source>
        <strain evidence="1 4">LSS32</strain>
        <strain evidence="2 5">LSS64</strain>
    </source>
</reference>
<dbReference type="eggNOG" id="ENOG5033I6D">
    <property type="taxonomic scope" value="Bacteria"/>
</dbReference>
<proteinExistence type="predicted"/>
<name>A0A0N0DN80_STRSU</name>
<evidence type="ECO:0000313" key="2">
    <source>
        <dbReference type="EMBL" id="CYV67655.1"/>
    </source>
</evidence>
<evidence type="ECO:0000313" key="4">
    <source>
        <dbReference type="Proteomes" id="UP000072618"/>
    </source>
</evidence>
<evidence type="ECO:0000313" key="1">
    <source>
        <dbReference type="EMBL" id="CYU33960.1"/>
    </source>
</evidence>
<dbReference type="Proteomes" id="UP000072618">
    <property type="component" value="Unassembled WGS sequence"/>
</dbReference>
<evidence type="ECO:0000313" key="3">
    <source>
        <dbReference type="EMBL" id="RRN50656.1"/>
    </source>
</evidence>
<dbReference type="EMBL" id="FIGJ01000002">
    <property type="protein sequence ID" value="CYU33960.1"/>
    <property type="molecule type" value="Genomic_DNA"/>
</dbReference>
<dbReference type="RefSeq" id="WP_029177236.1">
    <property type="nucleotide sequence ID" value="NZ_CEDT01000201.1"/>
</dbReference>
<dbReference type="Proteomes" id="UP000281324">
    <property type="component" value="Unassembled WGS sequence"/>
</dbReference>
<organism evidence="3 6">
    <name type="scientific">Streptococcus suis</name>
    <dbReference type="NCBI Taxonomy" id="1307"/>
    <lineage>
        <taxon>Bacteria</taxon>
        <taxon>Bacillati</taxon>
        <taxon>Bacillota</taxon>
        <taxon>Bacilli</taxon>
        <taxon>Lactobacillales</taxon>
        <taxon>Streptococcaceae</taxon>
        <taxon>Streptococcus</taxon>
    </lineage>
</organism>
<dbReference type="EMBL" id="FIHM01000069">
    <property type="protein sequence ID" value="CYV67655.1"/>
    <property type="molecule type" value="Genomic_DNA"/>
</dbReference>
<dbReference type="PATRIC" id="fig|1307.473.peg.1014"/>
<evidence type="ECO:0000313" key="5">
    <source>
        <dbReference type="Proteomes" id="UP000074850"/>
    </source>
</evidence>
<dbReference type="Proteomes" id="UP000074850">
    <property type="component" value="Unassembled WGS sequence"/>
</dbReference>
<accession>A0A0N0DN80</accession>
<dbReference type="InterPro" id="IPR021701">
    <property type="entry name" value="DUF3284"/>
</dbReference>
<evidence type="ECO:0000313" key="6">
    <source>
        <dbReference type="Proteomes" id="UP000281324"/>
    </source>
</evidence>
<sequence length="147" mass="17015">MKIKKIGQVPIEQLFAAIGRSLKEDYQQNTGRPLLDQDIQKGLTYVKTFGNKGEHSVKVHVEEFLAPYRYAVCFHSNRGKEHIRYDLHALGDNQTEIEYSYEMEAVDLFMRGNYFLMEKVFSKSLKRQTDAQLEALIRYSKEGASTS</sequence>
<dbReference type="AlphaFoldDB" id="A0A0N0DN80"/>
<reference evidence="3 6" key="2">
    <citation type="submission" date="2018-11" db="EMBL/GenBank/DDBJ databases">
        <title>Changes in penicillin susceptibility of Streptococcus suis isolates by amino acid alterations in the penicillin-binding protein.</title>
        <authorList>
            <person name="Niemann L."/>
            <person name="Eichhorn I."/>
        </authorList>
    </citation>
    <scope>NUCLEOTIDE SEQUENCE [LARGE SCALE GENOMIC DNA]</scope>
    <source>
        <strain evidence="3 6">IMT40201</strain>
    </source>
</reference>
<protein>
    <submittedName>
        <fullName evidence="3">DUF3284 domain-containing protein</fullName>
    </submittedName>
    <submittedName>
        <fullName evidence="1">Domain of uncharacterized function (DUF3284)</fullName>
    </submittedName>
</protein>
<dbReference type="EMBL" id="RRZQ01000005">
    <property type="protein sequence ID" value="RRN50656.1"/>
    <property type="molecule type" value="Genomic_DNA"/>
</dbReference>
<dbReference type="SUPFAM" id="SSF55961">
    <property type="entry name" value="Bet v1-like"/>
    <property type="match status" value="1"/>
</dbReference>
<gene>
    <name evidence="3" type="ORF">EI219_03540</name>
    <name evidence="1" type="ORF">ERS132394_00241</name>
    <name evidence="2" type="ORF">ERS132426_02140</name>
</gene>